<dbReference type="InterPro" id="IPR039812">
    <property type="entry name" value="Vesicle-fus_ATPase"/>
</dbReference>
<dbReference type="PANTHER" id="PTHR23078:SF3">
    <property type="entry name" value="VESICLE-FUSING ATPASE"/>
    <property type="match status" value="1"/>
</dbReference>
<dbReference type="Gene3D" id="1.10.8.60">
    <property type="match status" value="1"/>
</dbReference>
<comment type="subcellular location">
    <subcellularLocation>
        <location evidence="4">Cytoplasm</location>
    </subcellularLocation>
</comment>
<keyword evidence="4" id="KW-0479">Metal-binding</keyword>
<keyword evidence="4" id="KW-0653">Protein transport</keyword>
<dbReference type="GO" id="GO:0043001">
    <property type="term" value="P:Golgi to plasma membrane protein transport"/>
    <property type="evidence" value="ECO:0007669"/>
    <property type="project" value="TreeGrafter"/>
</dbReference>
<keyword evidence="3 4" id="KW-0067">ATP-binding</keyword>
<dbReference type="GO" id="GO:0035494">
    <property type="term" value="P:SNARE complex disassembly"/>
    <property type="evidence" value="ECO:0007669"/>
    <property type="project" value="InterPro"/>
</dbReference>
<keyword evidence="4" id="KW-0813">Transport</keyword>
<dbReference type="EMBL" id="BDIP01010037">
    <property type="protein sequence ID" value="GIQ92582.1"/>
    <property type="molecule type" value="Genomic_DNA"/>
</dbReference>
<evidence type="ECO:0000256" key="3">
    <source>
        <dbReference type="ARBA" id="ARBA00022840"/>
    </source>
</evidence>
<dbReference type="PANTHER" id="PTHR23078">
    <property type="entry name" value="VESICULAR-FUSION PROTEIN NSF"/>
    <property type="match status" value="1"/>
</dbReference>
<evidence type="ECO:0000313" key="5">
    <source>
        <dbReference type="EMBL" id="GIQ92582.1"/>
    </source>
</evidence>
<keyword evidence="2 4" id="KW-0547">Nucleotide-binding</keyword>
<accession>A0A9K3DCG2</accession>
<comment type="caution">
    <text evidence="5">The sequence shown here is derived from an EMBL/GenBank/DDBJ whole genome shotgun (WGS) entry which is preliminary data.</text>
</comment>
<dbReference type="SUPFAM" id="SSF52540">
    <property type="entry name" value="P-loop containing nucleoside triphosphate hydrolases"/>
    <property type="match status" value="1"/>
</dbReference>
<protein>
    <recommendedName>
        <fullName evidence="4">Vesicle-fusing ATPase</fullName>
        <ecNumber evidence="4">3.6.4.6</ecNumber>
    </recommendedName>
</protein>
<keyword evidence="4" id="KW-0963">Cytoplasm</keyword>
<dbReference type="GO" id="GO:0006891">
    <property type="term" value="P:intra-Golgi vesicle-mediated transport"/>
    <property type="evidence" value="ECO:0007669"/>
    <property type="project" value="TreeGrafter"/>
</dbReference>
<name>A0A9K3DCG2_9EUKA</name>
<keyword evidence="6" id="KW-1185">Reference proteome</keyword>
<comment type="similarity">
    <text evidence="1 4">Belongs to the AAA ATPase family.</text>
</comment>
<comment type="function">
    <text evidence="4">Required for vesicle-mediated transport. Catalyzes the fusion of transport vesicles within the Golgi cisternae. Is also required for transport from the endoplasmic reticulum to the Golgi stack. Seems to function as a fusion protein required for the delivery of cargo proteins to all compartments of the Golgi stack independent of vesicle origin.</text>
</comment>
<evidence type="ECO:0000313" key="6">
    <source>
        <dbReference type="Proteomes" id="UP000265618"/>
    </source>
</evidence>
<feature type="non-terminal residue" evidence="5">
    <location>
        <position position="1"/>
    </location>
</feature>
<dbReference type="OrthoDB" id="27435at2759"/>
<comment type="catalytic activity">
    <reaction evidence="4">
        <text>ATP + H2O = ADP + phosphate + H(+)</text>
        <dbReference type="Rhea" id="RHEA:13065"/>
        <dbReference type="ChEBI" id="CHEBI:15377"/>
        <dbReference type="ChEBI" id="CHEBI:15378"/>
        <dbReference type="ChEBI" id="CHEBI:30616"/>
        <dbReference type="ChEBI" id="CHEBI:43474"/>
        <dbReference type="ChEBI" id="CHEBI:456216"/>
        <dbReference type="EC" id="3.6.4.6"/>
    </reaction>
</comment>
<gene>
    <name evidence="5" type="ORF">KIPB_016435</name>
</gene>
<sequence length="71" mass="8304">MGYFTCIYPFSHSRPGRFELHIEVSLPDEKGRNQILNIHTKKMRDENLMDRNIDIPSLAHRTKNYTGAEIS</sequence>
<dbReference type="AlphaFoldDB" id="A0A9K3DCG2"/>
<dbReference type="InterPro" id="IPR027417">
    <property type="entry name" value="P-loop_NTPase"/>
</dbReference>
<dbReference type="GO" id="GO:0016887">
    <property type="term" value="F:ATP hydrolysis activity"/>
    <property type="evidence" value="ECO:0007669"/>
    <property type="project" value="InterPro"/>
</dbReference>
<dbReference type="Gene3D" id="3.40.50.300">
    <property type="entry name" value="P-loop containing nucleotide triphosphate hydrolases"/>
    <property type="match status" value="1"/>
</dbReference>
<dbReference type="GO" id="GO:0046872">
    <property type="term" value="F:metal ion binding"/>
    <property type="evidence" value="ECO:0007669"/>
    <property type="project" value="UniProtKB-UniRule"/>
</dbReference>
<comment type="cofactor">
    <cofactor evidence="4">
        <name>Mg(2+)</name>
        <dbReference type="ChEBI" id="CHEBI:18420"/>
    </cofactor>
    <text evidence="4">Binds 1 Mg(2+) ion per subunit.</text>
</comment>
<keyword evidence="4" id="KW-0931">ER-Golgi transport</keyword>
<evidence type="ECO:0000256" key="2">
    <source>
        <dbReference type="ARBA" id="ARBA00022741"/>
    </source>
</evidence>
<proteinExistence type="inferred from homology"/>
<dbReference type="EC" id="3.6.4.6" evidence="4"/>
<dbReference type="GO" id="GO:0005795">
    <property type="term" value="C:Golgi stack"/>
    <property type="evidence" value="ECO:0007669"/>
    <property type="project" value="TreeGrafter"/>
</dbReference>
<evidence type="ECO:0000256" key="4">
    <source>
        <dbReference type="RuleBase" id="RU367045"/>
    </source>
</evidence>
<dbReference type="Proteomes" id="UP000265618">
    <property type="component" value="Unassembled WGS sequence"/>
</dbReference>
<organism evidence="5 6">
    <name type="scientific">Kipferlia bialata</name>
    <dbReference type="NCBI Taxonomy" id="797122"/>
    <lineage>
        <taxon>Eukaryota</taxon>
        <taxon>Metamonada</taxon>
        <taxon>Carpediemonas-like organisms</taxon>
        <taxon>Kipferlia</taxon>
    </lineage>
</organism>
<dbReference type="GO" id="GO:0005524">
    <property type="term" value="F:ATP binding"/>
    <property type="evidence" value="ECO:0007669"/>
    <property type="project" value="UniProtKB-UniRule"/>
</dbReference>
<evidence type="ECO:0000256" key="1">
    <source>
        <dbReference type="ARBA" id="ARBA00006914"/>
    </source>
</evidence>
<reference evidence="5 6" key="1">
    <citation type="journal article" date="2018" name="PLoS ONE">
        <title>The draft genome of Kipferlia bialata reveals reductive genome evolution in fornicate parasites.</title>
        <authorList>
            <person name="Tanifuji G."/>
            <person name="Takabayashi S."/>
            <person name="Kume K."/>
            <person name="Takagi M."/>
            <person name="Nakayama T."/>
            <person name="Kamikawa R."/>
            <person name="Inagaki Y."/>
            <person name="Hashimoto T."/>
        </authorList>
    </citation>
    <scope>NUCLEOTIDE SEQUENCE [LARGE SCALE GENOMIC DNA]</scope>
    <source>
        <strain evidence="5">NY0173</strain>
    </source>
</reference>
<keyword evidence="4" id="KW-0378">Hydrolase</keyword>
<keyword evidence="4" id="KW-0460">Magnesium</keyword>